<organism evidence="1 2">
    <name type="scientific">Vibrio cholerae</name>
    <dbReference type="NCBI Taxonomy" id="666"/>
    <lineage>
        <taxon>Bacteria</taxon>
        <taxon>Pseudomonadati</taxon>
        <taxon>Pseudomonadota</taxon>
        <taxon>Gammaproteobacteria</taxon>
        <taxon>Vibrionales</taxon>
        <taxon>Vibrionaceae</taxon>
        <taxon>Vibrio</taxon>
    </lineage>
</organism>
<dbReference type="AlphaFoldDB" id="A0A7Z7VKD9"/>
<evidence type="ECO:0008006" key="3">
    <source>
        <dbReference type="Google" id="ProtNLM"/>
    </source>
</evidence>
<protein>
    <recommendedName>
        <fullName evidence="3">Phage late control D family protein</fullName>
    </recommendedName>
</protein>
<proteinExistence type="predicted"/>
<dbReference type="EMBL" id="SISP01000032">
    <property type="protein sequence ID" value="TBM39798.1"/>
    <property type="molecule type" value="Genomic_DNA"/>
</dbReference>
<comment type="caution">
    <text evidence="1">The sequence shown here is derived from an EMBL/GenBank/DDBJ whole genome shotgun (WGS) entry which is preliminary data.</text>
</comment>
<dbReference type="Proteomes" id="UP000294145">
    <property type="component" value="Unassembled WGS sequence"/>
</dbReference>
<evidence type="ECO:0000313" key="1">
    <source>
        <dbReference type="EMBL" id="TBM39798.1"/>
    </source>
</evidence>
<dbReference type="SUPFAM" id="SSF69279">
    <property type="entry name" value="Phage tail proteins"/>
    <property type="match status" value="1"/>
</dbReference>
<dbReference type="Pfam" id="PF05954">
    <property type="entry name" value="Phage_GPD"/>
    <property type="match status" value="1"/>
</dbReference>
<gene>
    <name evidence="1" type="ORF">EYB64_16290</name>
</gene>
<reference evidence="1 2" key="1">
    <citation type="submission" date="2019-02" db="EMBL/GenBank/DDBJ databases">
        <title>Genomic plasticity associated with the antimicrobial resistance in Vibrio cholerae.</title>
        <authorList>
            <person name="Verma J."/>
            <person name="Bag S."/>
            <person name="Saha B."/>
            <person name="Kumar P."/>
            <person name="Ghosh T.S."/>
            <person name="Dayal M."/>
            <person name="Senapati T."/>
            <person name="Mehra S."/>
            <person name="Dey P."/>
            <person name="Desigamani A."/>
            <person name="Kumar D."/>
            <person name="Rana P."/>
            <person name="Kumar B."/>
            <person name="Maiti T.K."/>
            <person name="Sharma N.C."/>
            <person name="Bhadra R.K."/>
            <person name="Mutreja A."/>
            <person name="Nair G.B."/>
            <person name="Ramamurthy T."/>
            <person name="Das B."/>
        </authorList>
    </citation>
    <scope>NUCLEOTIDE SEQUENCE [LARGE SCALE GENOMIC DNA]</scope>
    <source>
        <strain evidence="1 2">IDH06781</strain>
    </source>
</reference>
<name>A0A7Z7VKD9_VIBCL</name>
<sequence>MKPAVFKIIANGSDITRLIKDRLVRLTLRDEAGVKSDTVTIELDNRDLAIELPSTGAKLEVWIGIGKELEFKGSYQVTELEEPLDEELLTISGTAAELKNSAIKSPKDRTFDAITYGDLVKQIAQEHGLSPVVSESLAKIEFEHIDQVAESDLNLLNRLGRQYDAIAKPVADRLLVTPKAEGKSASGQLMSETVIDDPANSSGRVTITERTNYQTIIAHWFDEEAQQKRSVKVGNGEEPVYTMRRQYQSEQEARDAAKAELDKQSRGKKTLSLSRPLMPGLTAELRVLLKNHKPSANGLWIVETVEHVIEPDSVSSTTATLVTPK</sequence>
<evidence type="ECO:0000313" key="2">
    <source>
        <dbReference type="Proteomes" id="UP000294145"/>
    </source>
</evidence>
<dbReference type="RefSeq" id="WP_154813894.1">
    <property type="nucleotide sequence ID" value="NZ_SISP01000032.1"/>
</dbReference>
<accession>A0A7Z7VKD9</accession>